<dbReference type="GO" id="GO:0061024">
    <property type="term" value="P:membrane organization"/>
    <property type="evidence" value="ECO:0007669"/>
    <property type="project" value="TreeGrafter"/>
</dbReference>
<proteinExistence type="inferred from homology"/>
<comment type="subcellular location">
    <subcellularLocation>
        <location evidence="1">Membrane</location>
        <topology evidence="1">Multi-pass membrane protein</topology>
    </subcellularLocation>
</comment>
<dbReference type="PANTHER" id="PTHR12703:SF4">
    <property type="entry name" value="TRANSMEMBRANE PROTEIN 33"/>
    <property type="match status" value="1"/>
</dbReference>
<evidence type="ECO:0000256" key="3">
    <source>
        <dbReference type="ARBA" id="ARBA00022692"/>
    </source>
</evidence>
<accession>F8NKA2</accession>
<evidence type="ECO:0000256" key="6">
    <source>
        <dbReference type="SAM" id="Phobius"/>
    </source>
</evidence>
<feature type="transmembrane region" description="Helical" evidence="6">
    <location>
        <begin position="168"/>
        <end position="197"/>
    </location>
</feature>
<keyword evidence="4 6" id="KW-1133">Transmembrane helix</keyword>
<evidence type="ECO:0000256" key="2">
    <source>
        <dbReference type="ARBA" id="ARBA00007322"/>
    </source>
</evidence>
<evidence type="ECO:0000256" key="1">
    <source>
        <dbReference type="ARBA" id="ARBA00004141"/>
    </source>
</evidence>
<dbReference type="InterPro" id="IPR051645">
    <property type="entry name" value="PER33/POM33_regulator"/>
</dbReference>
<comment type="similarity">
    <text evidence="2">Belongs to the PER33/POM33 family.</text>
</comment>
<evidence type="ECO:0000256" key="5">
    <source>
        <dbReference type="ARBA" id="ARBA00023136"/>
    </source>
</evidence>
<dbReference type="OrthoDB" id="5581259at2759"/>
<dbReference type="Proteomes" id="UP000008064">
    <property type="component" value="Unassembled WGS sequence"/>
</dbReference>
<evidence type="ECO:0000313" key="7">
    <source>
        <dbReference type="EMBL" id="EGO28368.1"/>
    </source>
</evidence>
<dbReference type="GO" id="GO:0071786">
    <property type="term" value="P:endoplasmic reticulum tubular network organization"/>
    <property type="evidence" value="ECO:0007669"/>
    <property type="project" value="TreeGrafter"/>
</dbReference>
<gene>
    <name evidence="7" type="ORF">SERLADRAFT_458747</name>
</gene>
<dbReference type="RefSeq" id="XP_007314567.1">
    <property type="nucleotide sequence ID" value="XM_007314505.1"/>
</dbReference>
<dbReference type="InterPro" id="IPR005344">
    <property type="entry name" value="TMEM33/Pom33"/>
</dbReference>
<sequence length="249" mass="28451">MATSQHYLWAGGHLVLLVSALRYIAAWVTLKSISPWWYKMGLLGGLLSYAIVCQKSLGVRIQYYKVIQIHRHVKQNPNLSVQFIKRALLDENFQYLIVAFFWWSSSPVAIALLPYMIFSLFHVLTFFRTTVMPRLLGSTSAVGGPQSHPLSKSLQVWVKSNYDPAMKLVAFIELFIFVRVAFGALTFHNSLLAPLVYGHFLRQRYYQSIFTRNALSITDEWVDTLVMRAGNPPTLVRALETVRGAFFVE</sequence>
<dbReference type="GO" id="GO:0016020">
    <property type="term" value="C:membrane"/>
    <property type="evidence" value="ECO:0007669"/>
    <property type="project" value="UniProtKB-SubCell"/>
</dbReference>
<protein>
    <submittedName>
        <fullName evidence="7">Uncharacterized protein</fullName>
    </submittedName>
</protein>
<evidence type="ECO:0000256" key="4">
    <source>
        <dbReference type="ARBA" id="ARBA00022989"/>
    </source>
</evidence>
<reference evidence="7" key="1">
    <citation type="submission" date="2011-04" db="EMBL/GenBank/DDBJ databases">
        <title>Evolution of plant cell wall degrading machinery underlies the functional diversity of forest fungi.</title>
        <authorList>
            <consortium name="US DOE Joint Genome Institute (JGI-PGF)"/>
            <person name="Eastwood D.C."/>
            <person name="Floudas D."/>
            <person name="Binder M."/>
            <person name="Majcherczyk A."/>
            <person name="Schneider P."/>
            <person name="Aerts A."/>
            <person name="Asiegbu F.O."/>
            <person name="Baker S.E."/>
            <person name="Barry K."/>
            <person name="Bendiksby M."/>
            <person name="Blumentritt M."/>
            <person name="Coutinho P.M."/>
            <person name="Cullen D."/>
            <person name="Cullen D."/>
            <person name="Gathman A."/>
            <person name="Goodell B."/>
            <person name="Henrissat B."/>
            <person name="Ihrmark K."/>
            <person name="Kauserud H."/>
            <person name="Kohler A."/>
            <person name="LaButti K."/>
            <person name="Lapidus A."/>
            <person name="Lavin J.L."/>
            <person name="Lee Y.-H."/>
            <person name="Lindquist E."/>
            <person name="Lilly W."/>
            <person name="Lucas S."/>
            <person name="Morin E."/>
            <person name="Murat C."/>
            <person name="Oguiza J.A."/>
            <person name="Park J."/>
            <person name="Pisabarro A.G."/>
            <person name="Riley R."/>
            <person name="Rosling A."/>
            <person name="Salamov A."/>
            <person name="Schmidt O."/>
            <person name="Schmutz J."/>
            <person name="Skrede I."/>
            <person name="Stenlid J."/>
            <person name="Wiebenga A."/>
            <person name="Xie X."/>
            <person name="Kues U."/>
            <person name="Hibbett D.S."/>
            <person name="Hoffmeister D."/>
            <person name="Hogberg N."/>
            <person name="Martin F."/>
            <person name="Grigoriev I.V."/>
            <person name="Watkinson S.C."/>
        </authorList>
    </citation>
    <scope>NUCLEOTIDE SEQUENCE</scope>
    <source>
        <strain evidence="7">S7.9</strain>
    </source>
</reference>
<name>F8NKA2_SERL9</name>
<dbReference type="KEGG" id="sla:SERLADRAFT_458747"/>
<dbReference type="HOGENOM" id="CLU_065417_0_0_1"/>
<dbReference type="PANTHER" id="PTHR12703">
    <property type="entry name" value="TRANSMEMBRANE PROTEIN 33"/>
    <property type="match status" value="1"/>
</dbReference>
<dbReference type="GeneID" id="18817777"/>
<keyword evidence="3 6" id="KW-0812">Transmembrane</keyword>
<feature type="transmembrane region" description="Helical" evidence="6">
    <location>
        <begin position="36"/>
        <end position="53"/>
    </location>
</feature>
<dbReference type="Pfam" id="PF03661">
    <property type="entry name" value="TMEM33_Pom33"/>
    <property type="match status" value="1"/>
</dbReference>
<dbReference type="GO" id="GO:0005783">
    <property type="term" value="C:endoplasmic reticulum"/>
    <property type="evidence" value="ECO:0007669"/>
    <property type="project" value="TreeGrafter"/>
</dbReference>
<keyword evidence="5 6" id="KW-0472">Membrane</keyword>
<feature type="transmembrane region" description="Helical" evidence="6">
    <location>
        <begin position="7"/>
        <end position="30"/>
    </location>
</feature>
<dbReference type="AlphaFoldDB" id="F8NKA2"/>
<feature type="transmembrane region" description="Helical" evidence="6">
    <location>
        <begin position="95"/>
        <end position="118"/>
    </location>
</feature>
<dbReference type="EMBL" id="GL945430">
    <property type="protein sequence ID" value="EGO28368.1"/>
    <property type="molecule type" value="Genomic_DNA"/>
</dbReference>
<organism>
    <name type="scientific">Serpula lacrymans var. lacrymans (strain S7.9)</name>
    <name type="common">Dry rot fungus</name>
    <dbReference type="NCBI Taxonomy" id="578457"/>
    <lineage>
        <taxon>Eukaryota</taxon>
        <taxon>Fungi</taxon>
        <taxon>Dikarya</taxon>
        <taxon>Basidiomycota</taxon>
        <taxon>Agaricomycotina</taxon>
        <taxon>Agaricomycetes</taxon>
        <taxon>Agaricomycetidae</taxon>
        <taxon>Boletales</taxon>
        <taxon>Coniophorineae</taxon>
        <taxon>Serpulaceae</taxon>
        <taxon>Serpula</taxon>
    </lineage>
</organism>